<dbReference type="Pfam" id="PF01451">
    <property type="entry name" value="LMWPc"/>
    <property type="match status" value="1"/>
</dbReference>
<dbReference type="SMART" id="SM00226">
    <property type="entry name" value="LMWPc"/>
    <property type="match status" value="1"/>
</dbReference>
<dbReference type="EMBL" id="JGCY01000348">
    <property type="protein sequence ID" value="EXY73699.1"/>
    <property type="molecule type" value="Genomic_DNA"/>
</dbReference>
<reference evidence="3 4" key="1">
    <citation type="submission" date="2014-02" db="EMBL/GenBank/DDBJ databases">
        <authorList>
            <person name="Sears C."/>
            <person name="Carroll K."/>
            <person name="Sack B.R."/>
            <person name="Qadri F."/>
            <person name="Myers L.L."/>
            <person name="Chung G.-T."/>
            <person name="Escheverria P."/>
            <person name="Fraser C.M."/>
            <person name="Sadzewicz L."/>
            <person name="Shefchek K.A."/>
            <person name="Tallon L."/>
            <person name="Das S.P."/>
            <person name="Daugherty S."/>
            <person name="Mongodin E.F."/>
        </authorList>
    </citation>
    <scope>NUCLEOTIDE SEQUENCE [LARGE SCALE GENOMIC DNA]</scope>
    <source>
        <strain evidence="4">3988T(B)14</strain>
    </source>
</reference>
<evidence type="ECO:0000256" key="1">
    <source>
        <dbReference type="ARBA" id="ARBA00022849"/>
    </source>
</evidence>
<accession>A0A015SNB7</accession>
<feature type="domain" description="Phosphotyrosine protein phosphatase I" evidence="2">
    <location>
        <begin position="1"/>
        <end position="125"/>
    </location>
</feature>
<keyword evidence="1" id="KW-0059">Arsenical resistance</keyword>
<dbReference type="PANTHER" id="PTHR43428">
    <property type="entry name" value="ARSENATE REDUCTASE"/>
    <property type="match status" value="1"/>
</dbReference>
<name>A0A015SNB7_BACFG</name>
<evidence type="ECO:0000313" key="4">
    <source>
        <dbReference type="Proteomes" id="UP000020529"/>
    </source>
</evidence>
<evidence type="ECO:0000259" key="2">
    <source>
        <dbReference type="SMART" id="SM00226"/>
    </source>
</evidence>
<comment type="caution">
    <text evidence="3">The sequence shown here is derived from an EMBL/GenBank/DDBJ whole genome shotgun (WGS) entry which is preliminary data.</text>
</comment>
<dbReference type="GO" id="GO:0046685">
    <property type="term" value="P:response to arsenic-containing substance"/>
    <property type="evidence" value="ECO:0007669"/>
    <property type="project" value="UniProtKB-KW"/>
</dbReference>
<organism evidence="3 4">
    <name type="scientific">Bacteroides fragilis str. 3988T(B)14</name>
    <dbReference type="NCBI Taxonomy" id="1339315"/>
    <lineage>
        <taxon>Bacteria</taxon>
        <taxon>Pseudomonadati</taxon>
        <taxon>Bacteroidota</taxon>
        <taxon>Bacteroidia</taxon>
        <taxon>Bacteroidales</taxon>
        <taxon>Bacteroidaceae</taxon>
        <taxon>Bacteroides</taxon>
    </lineage>
</organism>
<evidence type="ECO:0000313" key="3">
    <source>
        <dbReference type="EMBL" id="EXY73699.1"/>
    </source>
</evidence>
<dbReference type="SUPFAM" id="SSF52788">
    <property type="entry name" value="Phosphotyrosine protein phosphatases I"/>
    <property type="match status" value="1"/>
</dbReference>
<dbReference type="PANTHER" id="PTHR43428:SF1">
    <property type="entry name" value="ARSENATE REDUCTASE"/>
    <property type="match status" value="1"/>
</dbReference>
<dbReference type="InterPro" id="IPR023485">
    <property type="entry name" value="Ptyr_pPase"/>
</dbReference>
<gene>
    <name evidence="3" type="ORF">M124_2514</name>
</gene>
<sequence>MNLLIISNADSCRSRIAQALLSSFGKGMKVYSAGTMPAAEIHPLVLKLIKETGIEPNTQPPHSIREYTNENWDHIIVLSGTADDIRNLFRKEVKHWYHLPFEDLFSTAAPSEAELWDRLIRLKEDIQRKMYELYRDDLREQLLPRCSCGANDFCRCE</sequence>
<protein>
    <submittedName>
        <fullName evidence="3">Low molecular weight phosphotyrosine phosphatase family protein</fullName>
    </submittedName>
</protein>
<dbReference type="InterPro" id="IPR036196">
    <property type="entry name" value="Ptyr_pPase_sf"/>
</dbReference>
<dbReference type="PATRIC" id="fig|1339315.3.peg.3212"/>
<proteinExistence type="predicted"/>
<dbReference type="AlphaFoldDB" id="A0A015SNB7"/>
<dbReference type="Proteomes" id="UP000020529">
    <property type="component" value="Unassembled WGS sequence"/>
</dbReference>
<dbReference type="RefSeq" id="WP_005788876.1">
    <property type="nucleotide sequence ID" value="NZ_JGCY01000348.1"/>
</dbReference>
<dbReference type="Gene3D" id="3.40.50.2300">
    <property type="match status" value="1"/>
</dbReference>